<accession>A0A8R1U454</accession>
<evidence type="ECO:0000313" key="2">
    <source>
        <dbReference type="Proteomes" id="UP000005239"/>
    </source>
</evidence>
<reference evidence="1" key="2">
    <citation type="submission" date="2022-06" db="UniProtKB">
        <authorList>
            <consortium name="EnsemblMetazoa"/>
        </authorList>
    </citation>
    <scope>IDENTIFICATION</scope>
    <source>
        <strain evidence="1">PS312</strain>
    </source>
</reference>
<gene>
    <name evidence="1" type="primary">WBGene00093578</name>
</gene>
<name>A0A2A6CD85_PRIPA</name>
<sequence>MSTISETLKLRRVRMTHRSNRRKAELAIRIVTRGMNGVLRGDDGDEGKKLKIHVEQTLIDDIFRIANPVLYCIKTSGCCKYLTQLTTNTWLTATANKIIIEQNNR</sequence>
<organism evidence="1 2">
    <name type="scientific">Pristionchus pacificus</name>
    <name type="common">Parasitic nematode worm</name>
    <dbReference type="NCBI Taxonomy" id="54126"/>
    <lineage>
        <taxon>Eukaryota</taxon>
        <taxon>Metazoa</taxon>
        <taxon>Ecdysozoa</taxon>
        <taxon>Nematoda</taxon>
        <taxon>Chromadorea</taxon>
        <taxon>Rhabditida</taxon>
        <taxon>Rhabditina</taxon>
        <taxon>Diplogasteromorpha</taxon>
        <taxon>Diplogasteroidea</taxon>
        <taxon>Neodiplogasteridae</taxon>
        <taxon>Pristionchus</taxon>
    </lineage>
</organism>
<dbReference type="EnsemblMetazoa" id="PPA04024.1">
    <property type="protein sequence ID" value="PPA04024.1"/>
    <property type="gene ID" value="WBGene00093578"/>
</dbReference>
<proteinExistence type="predicted"/>
<accession>A0A2A6CD85</accession>
<dbReference type="AlphaFoldDB" id="A0A2A6CD85"/>
<reference evidence="2" key="1">
    <citation type="journal article" date="2008" name="Nat. Genet.">
        <title>The Pristionchus pacificus genome provides a unique perspective on nematode lifestyle and parasitism.</title>
        <authorList>
            <person name="Dieterich C."/>
            <person name="Clifton S.W."/>
            <person name="Schuster L.N."/>
            <person name="Chinwalla A."/>
            <person name="Delehaunty K."/>
            <person name="Dinkelacker I."/>
            <person name="Fulton L."/>
            <person name="Fulton R."/>
            <person name="Godfrey J."/>
            <person name="Minx P."/>
            <person name="Mitreva M."/>
            <person name="Roeseler W."/>
            <person name="Tian H."/>
            <person name="Witte H."/>
            <person name="Yang S.P."/>
            <person name="Wilson R.K."/>
            <person name="Sommer R.J."/>
        </authorList>
    </citation>
    <scope>NUCLEOTIDE SEQUENCE [LARGE SCALE GENOMIC DNA]</scope>
    <source>
        <strain evidence="2">PS312</strain>
    </source>
</reference>
<dbReference type="Proteomes" id="UP000005239">
    <property type="component" value="Unassembled WGS sequence"/>
</dbReference>
<protein>
    <submittedName>
        <fullName evidence="1">Uncharacterized protein</fullName>
    </submittedName>
</protein>
<evidence type="ECO:0000313" key="1">
    <source>
        <dbReference type="EnsemblMetazoa" id="PPA04024.1"/>
    </source>
</evidence>
<keyword evidence="2" id="KW-1185">Reference proteome</keyword>